<dbReference type="AlphaFoldDB" id="A0A432WD59"/>
<sequence length="295" mass="32904">MKSHDTDEGVNTFVTVIVPTYNDWEDLSRCIKALEEQTYPLNEFEIIVANNNPDNKLPKNLSMPSNARLIEVEAPGSYAARNAALNIAKGEVIAFTDSDCTPASDWIENGMKSLTSGVDRVAGKVTLYFRKGKLSLAEMYEKAFAFRQERNVSEGRSVTANLFVRRWVFESVGPFDATLMSGGDMAWNRLATSEGISLTYAADCVVYHPARHSMELLKKKKKRVSGGVASIGKVSKKEILRRFLPPMFALSDLRKRSDLSGKEKMAAFFILYYLKIFSAVSMIKVITGIEKASRD</sequence>
<keyword evidence="2" id="KW-0328">Glycosyltransferase</keyword>
<organism evidence="6 7">
    <name type="scientific">Aliidiomarina soli</name>
    <dbReference type="NCBI Taxonomy" id="1928574"/>
    <lineage>
        <taxon>Bacteria</taxon>
        <taxon>Pseudomonadati</taxon>
        <taxon>Pseudomonadota</taxon>
        <taxon>Gammaproteobacteria</taxon>
        <taxon>Alteromonadales</taxon>
        <taxon>Idiomarinaceae</taxon>
        <taxon>Aliidiomarina</taxon>
    </lineage>
</organism>
<evidence type="ECO:0000256" key="4">
    <source>
        <dbReference type="SAM" id="Phobius"/>
    </source>
</evidence>
<dbReference type="CDD" id="cd00761">
    <property type="entry name" value="Glyco_tranf_GTA_type"/>
    <property type="match status" value="1"/>
</dbReference>
<protein>
    <submittedName>
        <fullName evidence="6">Glycosyltransferase family 2 protein</fullName>
    </submittedName>
</protein>
<dbReference type="Gene3D" id="3.90.550.10">
    <property type="entry name" value="Spore Coat Polysaccharide Biosynthesis Protein SpsA, Chain A"/>
    <property type="match status" value="1"/>
</dbReference>
<evidence type="ECO:0000259" key="5">
    <source>
        <dbReference type="Pfam" id="PF00535"/>
    </source>
</evidence>
<gene>
    <name evidence="6" type="ORF">CWE14_13275</name>
</gene>
<dbReference type="RefSeq" id="WP_126799817.1">
    <property type="nucleotide sequence ID" value="NZ_PIPO01000006.1"/>
</dbReference>
<name>A0A432WD59_9GAMM</name>
<dbReference type="GO" id="GO:0016757">
    <property type="term" value="F:glycosyltransferase activity"/>
    <property type="evidence" value="ECO:0007669"/>
    <property type="project" value="UniProtKB-KW"/>
</dbReference>
<keyword evidence="4" id="KW-0472">Membrane</keyword>
<evidence type="ECO:0000313" key="7">
    <source>
        <dbReference type="Proteomes" id="UP000287823"/>
    </source>
</evidence>
<comment type="similarity">
    <text evidence="1">Belongs to the glycosyltransferase 2 family.</text>
</comment>
<reference evidence="6 7" key="1">
    <citation type="journal article" date="2011" name="Front. Microbiol.">
        <title>Genomic signatures of strain selection and enhancement in Bacillus atrophaeus var. globigii, a historical biowarfare simulant.</title>
        <authorList>
            <person name="Gibbons H.S."/>
            <person name="Broomall S.M."/>
            <person name="McNew L.A."/>
            <person name="Daligault H."/>
            <person name="Chapman C."/>
            <person name="Bruce D."/>
            <person name="Karavis M."/>
            <person name="Krepps M."/>
            <person name="McGregor P.A."/>
            <person name="Hong C."/>
            <person name="Park K.H."/>
            <person name="Akmal A."/>
            <person name="Feldman A."/>
            <person name="Lin J.S."/>
            <person name="Chang W.E."/>
            <person name="Higgs B.W."/>
            <person name="Demirev P."/>
            <person name="Lindquist J."/>
            <person name="Liem A."/>
            <person name="Fochler E."/>
            <person name="Read T.D."/>
            <person name="Tapia R."/>
            <person name="Johnson S."/>
            <person name="Bishop-Lilly K.A."/>
            <person name="Detter C."/>
            <person name="Han C."/>
            <person name="Sozhamannan S."/>
            <person name="Rosenzweig C.N."/>
            <person name="Skowronski E.W."/>
        </authorList>
    </citation>
    <scope>NUCLEOTIDE SEQUENCE [LARGE SCALE GENOMIC DNA]</scope>
    <source>
        <strain evidence="6 7">Y4G10-17</strain>
    </source>
</reference>
<dbReference type="InterPro" id="IPR029044">
    <property type="entry name" value="Nucleotide-diphossugar_trans"/>
</dbReference>
<evidence type="ECO:0000256" key="2">
    <source>
        <dbReference type="ARBA" id="ARBA00022676"/>
    </source>
</evidence>
<keyword evidence="3 6" id="KW-0808">Transferase</keyword>
<keyword evidence="4" id="KW-1133">Transmembrane helix</keyword>
<feature type="domain" description="Glycosyltransferase 2-like" evidence="5">
    <location>
        <begin position="15"/>
        <end position="135"/>
    </location>
</feature>
<dbReference type="Proteomes" id="UP000287823">
    <property type="component" value="Unassembled WGS sequence"/>
</dbReference>
<proteinExistence type="inferred from homology"/>
<evidence type="ECO:0000256" key="1">
    <source>
        <dbReference type="ARBA" id="ARBA00006739"/>
    </source>
</evidence>
<dbReference type="PANTHER" id="PTHR43179:SF12">
    <property type="entry name" value="GALACTOFURANOSYLTRANSFERASE GLFT2"/>
    <property type="match status" value="1"/>
</dbReference>
<keyword evidence="4" id="KW-0812">Transmembrane</keyword>
<accession>A0A432WD59</accession>
<keyword evidence="7" id="KW-1185">Reference proteome</keyword>
<dbReference type="Pfam" id="PF00535">
    <property type="entry name" value="Glycos_transf_2"/>
    <property type="match status" value="1"/>
</dbReference>
<feature type="transmembrane region" description="Helical" evidence="4">
    <location>
        <begin position="265"/>
        <end position="286"/>
    </location>
</feature>
<dbReference type="EMBL" id="PIPO01000006">
    <property type="protein sequence ID" value="RUO30335.1"/>
    <property type="molecule type" value="Genomic_DNA"/>
</dbReference>
<evidence type="ECO:0000256" key="3">
    <source>
        <dbReference type="ARBA" id="ARBA00022679"/>
    </source>
</evidence>
<dbReference type="InterPro" id="IPR001173">
    <property type="entry name" value="Glyco_trans_2-like"/>
</dbReference>
<evidence type="ECO:0000313" key="6">
    <source>
        <dbReference type="EMBL" id="RUO30335.1"/>
    </source>
</evidence>
<dbReference type="PANTHER" id="PTHR43179">
    <property type="entry name" value="RHAMNOSYLTRANSFERASE WBBL"/>
    <property type="match status" value="1"/>
</dbReference>
<dbReference type="SUPFAM" id="SSF53448">
    <property type="entry name" value="Nucleotide-diphospho-sugar transferases"/>
    <property type="match status" value="1"/>
</dbReference>
<comment type="caution">
    <text evidence="6">The sequence shown here is derived from an EMBL/GenBank/DDBJ whole genome shotgun (WGS) entry which is preliminary data.</text>
</comment>